<dbReference type="InterPro" id="IPR007110">
    <property type="entry name" value="Ig-like_dom"/>
</dbReference>
<proteinExistence type="predicted"/>
<accession>A0A821LY38</accession>
<dbReference type="AlphaFoldDB" id="A0A821LY38"/>
<evidence type="ECO:0000313" key="2">
    <source>
        <dbReference type="EMBL" id="CAF4758437.1"/>
    </source>
</evidence>
<dbReference type="SUPFAM" id="SSF48726">
    <property type="entry name" value="Immunoglobulin"/>
    <property type="match status" value="1"/>
</dbReference>
<keyword evidence="3" id="KW-1185">Reference proteome</keyword>
<evidence type="ECO:0000313" key="3">
    <source>
        <dbReference type="Proteomes" id="UP000663866"/>
    </source>
</evidence>
<dbReference type="Gene3D" id="2.60.40.10">
    <property type="entry name" value="Immunoglobulins"/>
    <property type="match status" value="1"/>
</dbReference>
<dbReference type="CDD" id="cd00096">
    <property type="entry name" value="Ig"/>
    <property type="match status" value="1"/>
</dbReference>
<reference evidence="2" key="1">
    <citation type="submission" date="2021-02" db="EMBL/GenBank/DDBJ databases">
        <authorList>
            <person name="Nowell W R."/>
        </authorList>
    </citation>
    <scope>NUCLEOTIDE SEQUENCE</scope>
</reference>
<sequence>KLQCRATGYPLPRITWMRNNLPLVNTTRIKLQNDGSLIIHPYKREDAGIVYF</sequence>
<protein>
    <recommendedName>
        <fullName evidence="1">Ig-like domain-containing protein</fullName>
    </recommendedName>
</protein>
<dbReference type="EMBL" id="CAJOBG010115803">
    <property type="protein sequence ID" value="CAF4758437.1"/>
    <property type="molecule type" value="Genomic_DNA"/>
</dbReference>
<dbReference type="InterPro" id="IPR013783">
    <property type="entry name" value="Ig-like_fold"/>
</dbReference>
<dbReference type="InterPro" id="IPR036179">
    <property type="entry name" value="Ig-like_dom_sf"/>
</dbReference>
<feature type="domain" description="Ig-like" evidence="1">
    <location>
        <begin position="1"/>
        <end position="52"/>
    </location>
</feature>
<organism evidence="2 3">
    <name type="scientific">Rotaria magnacalcarata</name>
    <dbReference type="NCBI Taxonomy" id="392030"/>
    <lineage>
        <taxon>Eukaryota</taxon>
        <taxon>Metazoa</taxon>
        <taxon>Spiralia</taxon>
        <taxon>Gnathifera</taxon>
        <taxon>Rotifera</taxon>
        <taxon>Eurotatoria</taxon>
        <taxon>Bdelloidea</taxon>
        <taxon>Philodinida</taxon>
        <taxon>Philodinidae</taxon>
        <taxon>Rotaria</taxon>
    </lineage>
</organism>
<comment type="caution">
    <text evidence="2">The sequence shown here is derived from an EMBL/GenBank/DDBJ whole genome shotgun (WGS) entry which is preliminary data.</text>
</comment>
<feature type="non-terminal residue" evidence="2">
    <location>
        <position position="1"/>
    </location>
</feature>
<name>A0A821LY38_9BILA</name>
<dbReference type="Proteomes" id="UP000663866">
    <property type="component" value="Unassembled WGS sequence"/>
</dbReference>
<evidence type="ECO:0000259" key="1">
    <source>
        <dbReference type="PROSITE" id="PS50835"/>
    </source>
</evidence>
<gene>
    <name evidence="2" type="ORF">OVN521_LOCUS50398</name>
</gene>
<dbReference type="PROSITE" id="PS50835">
    <property type="entry name" value="IG_LIKE"/>
    <property type="match status" value="1"/>
</dbReference>
<dbReference type="Pfam" id="PF13927">
    <property type="entry name" value="Ig_3"/>
    <property type="match status" value="1"/>
</dbReference>